<sequence length="56" mass="6448">MCSKEWGFETPKNTVHDVSSTKNTKFLKQTALGKVIGEKYSINIVMPFEKTKLARW</sequence>
<proteinExistence type="predicted"/>
<gene>
    <name evidence="1" type="ORF">PHJA_002530800</name>
</gene>
<reference evidence="1" key="1">
    <citation type="submission" date="2020-07" db="EMBL/GenBank/DDBJ databases">
        <title>Ethylene signaling mediates host invasion by parasitic plants.</title>
        <authorList>
            <person name="Yoshida S."/>
        </authorList>
    </citation>
    <scope>NUCLEOTIDE SEQUENCE</scope>
    <source>
        <strain evidence="1">Okayama</strain>
    </source>
</reference>
<protein>
    <submittedName>
        <fullName evidence="1">Uncharacterized protein</fullName>
    </submittedName>
</protein>
<evidence type="ECO:0000313" key="1">
    <source>
        <dbReference type="EMBL" id="GFQ03870.1"/>
    </source>
</evidence>
<keyword evidence="2" id="KW-1185">Reference proteome</keyword>
<dbReference type="Proteomes" id="UP000653305">
    <property type="component" value="Unassembled WGS sequence"/>
</dbReference>
<comment type="caution">
    <text evidence="1">The sequence shown here is derived from an EMBL/GenBank/DDBJ whole genome shotgun (WGS) entry which is preliminary data.</text>
</comment>
<evidence type="ECO:0000313" key="2">
    <source>
        <dbReference type="Proteomes" id="UP000653305"/>
    </source>
</evidence>
<dbReference type="EMBL" id="BMAC01000877">
    <property type="protein sequence ID" value="GFQ03870.1"/>
    <property type="molecule type" value="Genomic_DNA"/>
</dbReference>
<organism evidence="1 2">
    <name type="scientific">Phtheirospermum japonicum</name>
    <dbReference type="NCBI Taxonomy" id="374723"/>
    <lineage>
        <taxon>Eukaryota</taxon>
        <taxon>Viridiplantae</taxon>
        <taxon>Streptophyta</taxon>
        <taxon>Embryophyta</taxon>
        <taxon>Tracheophyta</taxon>
        <taxon>Spermatophyta</taxon>
        <taxon>Magnoliopsida</taxon>
        <taxon>eudicotyledons</taxon>
        <taxon>Gunneridae</taxon>
        <taxon>Pentapetalae</taxon>
        <taxon>asterids</taxon>
        <taxon>lamiids</taxon>
        <taxon>Lamiales</taxon>
        <taxon>Orobanchaceae</taxon>
        <taxon>Orobanchaceae incertae sedis</taxon>
        <taxon>Phtheirospermum</taxon>
    </lineage>
</organism>
<name>A0A830CXW4_9LAMI</name>
<dbReference type="AlphaFoldDB" id="A0A830CXW4"/>
<accession>A0A830CXW4</accession>